<dbReference type="InterPro" id="IPR036188">
    <property type="entry name" value="FAD/NAD-bd_sf"/>
</dbReference>
<dbReference type="PRINTS" id="PR00411">
    <property type="entry name" value="PNDRDTASEI"/>
</dbReference>
<comment type="caution">
    <text evidence="7">The sequence shown here is derived from an EMBL/GenBank/DDBJ whole genome shotgun (WGS) entry which is preliminary data.</text>
</comment>
<accession>A0ABP8RUM0</accession>
<dbReference type="InterPro" id="IPR050446">
    <property type="entry name" value="FAD-oxidoreductase/Apoptosis"/>
</dbReference>
<dbReference type="EMBL" id="BAABGT010000040">
    <property type="protein sequence ID" value="GAA4548299.1"/>
    <property type="molecule type" value="Genomic_DNA"/>
</dbReference>
<dbReference type="Pfam" id="PF14759">
    <property type="entry name" value="Reductase_C"/>
    <property type="match status" value="1"/>
</dbReference>
<dbReference type="PANTHER" id="PTHR43557:SF2">
    <property type="entry name" value="RIESKE DOMAIN-CONTAINING PROTEIN-RELATED"/>
    <property type="match status" value="1"/>
</dbReference>
<evidence type="ECO:0000256" key="4">
    <source>
        <dbReference type="ARBA" id="ARBA00023002"/>
    </source>
</evidence>
<dbReference type="Gene3D" id="3.30.390.30">
    <property type="match status" value="1"/>
</dbReference>
<dbReference type="SUPFAM" id="SSF51905">
    <property type="entry name" value="FAD/NAD(P)-binding domain"/>
    <property type="match status" value="1"/>
</dbReference>
<dbReference type="RefSeq" id="WP_345418971.1">
    <property type="nucleotide sequence ID" value="NZ_BAABGT010000040.1"/>
</dbReference>
<dbReference type="PRINTS" id="PR00368">
    <property type="entry name" value="FADPNR"/>
</dbReference>
<evidence type="ECO:0000259" key="5">
    <source>
        <dbReference type="Pfam" id="PF07992"/>
    </source>
</evidence>
<keyword evidence="8" id="KW-1185">Reference proteome</keyword>
<dbReference type="InterPro" id="IPR023753">
    <property type="entry name" value="FAD/NAD-binding_dom"/>
</dbReference>
<gene>
    <name evidence="7" type="ORF">GCM10023175_34210</name>
</gene>
<name>A0ABP8RUM0_9PSEU</name>
<evidence type="ECO:0000256" key="3">
    <source>
        <dbReference type="ARBA" id="ARBA00022827"/>
    </source>
</evidence>
<dbReference type="Pfam" id="PF07992">
    <property type="entry name" value="Pyr_redox_2"/>
    <property type="match status" value="1"/>
</dbReference>
<feature type="domain" description="FAD/NAD(P)-binding" evidence="5">
    <location>
        <begin position="12"/>
        <end position="310"/>
    </location>
</feature>
<evidence type="ECO:0000259" key="6">
    <source>
        <dbReference type="Pfam" id="PF14759"/>
    </source>
</evidence>
<proteinExistence type="predicted"/>
<dbReference type="InterPro" id="IPR028202">
    <property type="entry name" value="Reductase_C"/>
</dbReference>
<comment type="cofactor">
    <cofactor evidence="1">
        <name>FAD</name>
        <dbReference type="ChEBI" id="CHEBI:57692"/>
    </cofactor>
</comment>
<dbReference type="Gene3D" id="3.50.50.60">
    <property type="entry name" value="FAD/NAD(P)-binding domain"/>
    <property type="match status" value="2"/>
</dbReference>
<evidence type="ECO:0000256" key="1">
    <source>
        <dbReference type="ARBA" id="ARBA00001974"/>
    </source>
</evidence>
<dbReference type="Proteomes" id="UP001501598">
    <property type="component" value="Unassembled WGS sequence"/>
</dbReference>
<dbReference type="PANTHER" id="PTHR43557">
    <property type="entry name" value="APOPTOSIS-INDUCING FACTOR 1"/>
    <property type="match status" value="1"/>
</dbReference>
<evidence type="ECO:0000256" key="2">
    <source>
        <dbReference type="ARBA" id="ARBA00022630"/>
    </source>
</evidence>
<keyword evidence="4" id="KW-0560">Oxidoreductase</keyword>
<keyword evidence="3" id="KW-0274">FAD</keyword>
<sequence>MTHLTVGDPSQRVVVAGASTAGLSAARHLRRAGFTGSITLADTEEHAPYRRPEVSKGMLTGKVDRTTAAVRFPDDLGLELLGGTTLVGLDLAARTVRAVSDGAARELPFDGLVIATGTEARPSPYGTVRGAHVLRSLSDAVALRAALTEAQSVVIVGAGFIGLEVAAVLRGLDKEVTVLEAAGVPLERVLGARFGEHLATVHADRGVWLRCGVMVDGVEVGPDGAVTAVRTSDGMRVEADVVLLATGAVPATAWLAGSGLDVADGVRCDATCAVEGAENVVGAGDVASWWNPLYRRRMRVEHWNHALDQGAYAASRLLGLHDPAGFSTAPYFWSDQFGMRIQSIGSTAGHDRAEVVEHHGDRLVVAYGHEGSLVAVAGIQAGTAINGYRRPVLDRVALDAVLLGEPAPVTVR</sequence>
<dbReference type="InterPro" id="IPR016156">
    <property type="entry name" value="FAD/NAD-linked_Rdtase_dimer_sf"/>
</dbReference>
<protein>
    <submittedName>
        <fullName evidence="7">FAD/NAD(P)-binding oxidoreductase</fullName>
    </submittedName>
</protein>
<evidence type="ECO:0000313" key="7">
    <source>
        <dbReference type="EMBL" id="GAA4548299.1"/>
    </source>
</evidence>
<keyword evidence="2" id="KW-0285">Flavoprotein</keyword>
<organism evidence="7 8">
    <name type="scientific">Pseudonocardia xishanensis</name>
    <dbReference type="NCBI Taxonomy" id="630995"/>
    <lineage>
        <taxon>Bacteria</taxon>
        <taxon>Bacillati</taxon>
        <taxon>Actinomycetota</taxon>
        <taxon>Actinomycetes</taxon>
        <taxon>Pseudonocardiales</taxon>
        <taxon>Pseudonocardiaceae</taxon>
        <taxon>Pseudonocardia</taxon>
    </lineage>
</organism>
<feature type="domain" description="Reductase C-terminal" evidence="6">
    <location>
        <begin position="331"/>
        <end position="407"/>
    </location>
</feature>
<dbReference type="SUPFAM" id="SSF55424">
    <property type="entry name" value="FAD/NAD-linked reductases, dimerisation (C-terminal) domain"/>
    <property type="match status" value="1"/>
</dbReference>
<evidence type="ECO:0000313" key="8">
    <source>
        <dbReference type="Proteomes" id="UP001501598"/>
    </source>
</evidence>
<reference evidence="8" key="1">
    <citation type="journal article" date="2019" name="Int. J. Syst. Evol. Microbiol.">
        <title>The Global Catalogue of Microorganisms (GCM) 10K type strain sequencing project: providing services to taxonomists for standard genome sequencing and annotation.</title>
        <authorList>
            <consortium name="The Broad Institute Genomics Platform"/>
            <consortium name="The Broad Institute Genome Sequencing Center for Infectious Disease"/>
            <person name="Wu L."/>
            <person name="Ma J."/>
        </authorList>
    </citation>
    <scope>NUCLEOTIDE SEQUENCE [LARGE SCALE GENOMIC DNA]</scope>
    <source>
        <strain evidence="8">JCM 17906</strain>
    </source>
</reference>